<dbReference type="EMBL" id="LR796847">
    <property type="protein sequence ID" value="CAB4169615.1"/>
    <property type="molecule type" value="Genomic_DNA"/>
</dbReference>
<evidence type="ECO:0000313" key="8">
    <source>
        <dbReference type="EMBL" id="CAB5227157.1"/>
    </source>
</evidence>
<dbReference type="Pfam" id="PF24175">
    <property type="entry name" value="SU10_adaptor"/>
    <property type="match status" value="1"/>
</dbReference>
<protein>
    <submittedName>
        <fullName evidence="3">Uncharacterized protein</fullName>
    </submittedName>
</protein>
<dbReference type="EMBL" id="LR797376">
    <property type="protein sequence ID" value="CAB4211744.1"/>
    <property type="molecule type" value="Genomic_DNA"/>
</dbReference>
<dbReference type="EMBL" id="LR796926">
    <property type="protein sequence ID" value="CAB4175826.1"/>
    <property type="molecule type" value="Genomic_DNA"/>
</dbReference>
<organism evidence="3">
    <name type="scientific">uncultured Caudovirales phage</name>
    <dbReference type="NCBI Taxonomy" id="2100421"/>
    <lineage>
        <taxon>Viruses</taxon>
        <taxon>Duplodnaviria</taxon>
        <taxon>Heunggongvirae</taxon>
        <taxon>Uroviricota</taxon>
        <taxon>Caudoviricetes</taxon>
        <taxon>Peduoviridae</taxon>
        <taxon>Maltschvirus</taxon>
        <taxon>Maltschvirus maltsch</taxon>
    </lineage>
</organism>
<proteinExistence type="predicted"/>
<accession>A0A6J5Q086</accession>
<evidence type="ECO:0000313" key="4">
    <source>
        <dbReference type="EMBL" id="CAB4181506.1"/>
    </source>
</evidence>
<dbReference type="EMBL" id="LR797018">
    <property type="protein sequence ID" value="CAB4181506.1"/>
    <property type="molecule type" value="Genomic_DNA"/>
</dbReference>
<evidence type="ECO:0000313" key="3">
    <source>
        <dbReference type="EMBL" id="CAB4175826.1"/>
    </source>
</evidence>
<dbReference type="EMBL" id="LR797514">
    <property type="protein sequence ID" value="CAB4222158.1"/>
    <property type="molecule type" value="Genomic_DNA"/>
</dbReference>
<reference evidence="3" key="1">
    <citation type="submission" date="2020-05" db="EMBL/GenBank/DDBJ databases">
        <authorList>
            <person name="Chiriac C."/>
            <person name="Salcher M."/>
            <person name="Ghai R."/>
            <person name="Kavagutti S V."/>
        </authorList>
    </citation>
    <scope>NUCLEOTIDE SEQUENCE</scope>
</reference>
<evidence type="ECO:0000313" key="1">
    <source>
        <dbReference type="EMBL" id="CAB4145733.1"/>
    </source>
</evidence>
<dbReference type="EMBL" id="LR798369">
    <property type="protein sequence ID" value="CAB5227157.1"/>
    <property type="molecule type" value="Genomic_DNA"/>
</dbReference>
<dbReference type="EMBL" id="LR796460">
    <property type="protein sequence ID" value="CAB4145733.1"/>
    <property type="molecule type" value="Genomic_DNA"/>
</dbReference>
<evidence type="ECO:0000313" key="7">
    <source>
        <dbReference type="EMBL" id="CAB4222158.1"/>
    </source>
</evidence>
<evidence type="ECO:0000313" key="6">
    <source>
        <dbReference type="EMBL" id="CAB4211744.1"/>
    </source>
</evidence>
<evidence type="ECO:0000313" key="2">
    <source>
        <dbReference type="EMBL" id="CAB4169615.1"/>
    </source>
</evidence>
<gene>
    <name evidence="4" type="ORF">UFOVP1072_40</name>
    <name evidence="5" type="ORF">UFOVP1211_32</name>
    <name evidence="6" type="ORF">UFOVP1420_21</name>
    <name evidence="8" type="ORF">UFOVP1518_20</name>
    <name evidence="7" type="ORF">UFOVP1657_14</name>
    <name evidence="1" type="ORF">UFOVP475_33</name>
    <name evidence="2" type="ORF">UFOVP897_63</name>
    <name evidence="3" type="ORF">UFOVP984_33</name>
</gene>
<dbReference type="EMBL" id="LR797171">
    <property type="protein sequence ID" value="CAB4191445.1"/>
    <property type="molecule type" value="Genomic_DNA"/>
</dbReference>
<dbReference type="InterPro" id="IPR056209">
    <property type="entry name" value="SU10_adaptor"/>
</dbReference>
<evidence type="ECO:0000313" key="5">
    <source>
        <dbReference type="EMBL" id="CAB4191445.1"/>
    </source>
</evidence>
<name>A0A6J5Q086_9CAUD</name>
<sequence length="238" mass="26029">MTTGLTYSTYKTQIAAMAVVSETDPAFITILPSMIDYAENRISRDLDMISTVTTNSTYSTTAGTRTVTFNAEDFVVLQQVNVITPAQAASPDAGTRNSTLPVTKEYIDIMWPSSSSASVPTMFAMLTANTIMFGPWPDASYKLELVGTYRLPSLSDANASNFISTYMPDVLIMASMIYISAYQRNFGRMSDDPSMAQSYEGQYQSLLKSATVEEFRRKFQSGGWSSMSPAVVATPSRG</sequence>